<dbReference type="Proteomes" id="UP000677668">
    <property type="component" value="Chromosome 2"/>
</dbReference>
<keyword evidence="1" id="KW-1133">Transmembrane helix</keyword>
<feature type="transmembrane region" description="Helical" evidence="1">
    <location>
        <begin position="12"/>
        <end position="32"/>
    </location>
</feature>
<organism evidence="2 3">
    <name type="scientific">Chloracidobacterium sp. N</name>
    <dbReference type="NCBI Taxonomy" id="2821540"/>
    <lineage>
        <taxon>Bacteria</taxon>
        <taxon>Pseudomonadati</taxon>
        <taxon>Acidobacteriota</taxon>
        <taxon>Terriglobia</taxon>
        <taxon>Terriglobales</taxon>
        <taxon>Acidobacteriaceae</taxon>
        <taxon>Chloracidobacterium</taxon>
        <taxon>Chloracidobacterium aggregatum</taxon>
    </lineage>
</organism>
<reference evidence="2 3" key="1">
    <citation type="submission" date="2021-03" db="EMBL/GenBank/DDBJ databases">
        <title>Genomic and phenotypic characterization of Chloracidobacterium isolates provides evidence for multiple species.</title>
        <authorList>
            <person name="Saini M.K."/>
            <person name="Costas A.M.G."/>
            <person name="Tank M."/>
            <person name="Bryant D.A."/>
        </authorList>
    </citation>
    <scope>NUCLEOTIDE SEQUENCE [LARGE SCALE GENOMIC DNA]</scope>
    <source>
        <strain evidence="2 3">N</strain>
    </source>
</reference>
<dbReference type="Gene3D" id="3.90.10.10">
    <property type="entry name" value="Cytochrome C3"/>
    <property type="match status" value="2"/>
</dbReference>
<dbReference type="EMBL" id="CP072643">
    <property type="protein sequence ID" value="QUV95482.1"/>
    <property type="molecule type" value="Genomic_DNA"/>
</dbReference>
<evidence type="ECO:0000256" key="1">
    <source>
        <dbReference type="SAM" id="Phobius"/>
    </source>
</evidence>
<dbReference type="CDD" id="cd08168">
    <property type="entry name" value="Cytochrom_C3"/>
    <property type="match status" value="1"/>
</dbReference>
<dbReference type="PANTHER" id="PTHR39425">
    <property type="entry name" value="LIPOPROTEIN CYTOCHROME C"/>
    <property type="match status" value="1"/>
</dbReference>
<sequence>MAQHFHRSMNTIAKVSIFGAVFIIGFSAWLLLEINRSSNVTNVGIALPQPVQFSHQHHVAGLGIECRYCHTSVEHSSFANVPPISTCMNCHQQIWFGAPMLEPVRASWKSGQALEWNRVHNLGDYVYFNHGVHVQKGIGCVSCHGRVDQMQLIYKDQPHTMEWCLNCHRNPAQHIRPRDQVFNMTWKPEDIGETQASLGARLVKEYNIEPARKLTSCSTCHH</sequence>
<dbReference type="InterPro" id="IPR036280">
    <property type="entry name" value="Multihaem_cyt_sf"/>
</dbReference>
<gene>
    <name evidence="2" type="ORF">J8C05_11615</name>
</gene>
<evidence type="ECO:0000313" key="2">
    <source>
        <dbReference type="EMBL" id="QUV95482.1"/>
    </source>
</evidence>
<protein>
    <submittedName>
        <fullName evidence="2">Cytochrome c3 family protein</fullName>
    </submittedName>
</protein>
<name>A0ABX8B5X2_9BACT</name>
<dbReference type="PANTHER" id="PTHR39425:SF1">
    <property type="entry name" value="CYTOCHROME C7-LIKE DOMAIN-CONTAINING PROTEIN"/>
    <property type="match status" value="1"/>
</dbReference>
<evidence type="ECO:0000313" key="3">
    <source>
        <dbReference type="Proteomes" id="UP000677668"/>
    </source>
</evidence>
<keyword evidence="1" id="KW-0472">Membrane</keyword>
<keyword evidence="3" id="KW-1185">Reference proteome</keyword>
<proteinExistence type="predicted"/>
<accession>A0ABX8B5X2</accession>
<dbReference type="SUPFAM" id="SSF48695">
    <property type="entry name" value="Multiheme cytochromes"/>
    <property type="match status" value="1"/>
</dbReference>
<keyword evidence="1" id="KW-0812">Transmembrane</keyword>